<protein>
    <recommendedName>
        <fullName evidence="5">Zinc finger CCCH domain-containing protein 3</fullName>
    </recommendedName>
</protein>
<feature type="zinc finger region" description="C3H1-type" evidence="6">
    <location>
        <begin position="795"/>
        <end position="823"/>
    </location>
</feature>
<proteinExistence type="predicted"/>
<feature type="compositionally biased region" description="Polar residues" evidence="7">
    <location>
        <begin position="1021"/>
        <end position="1032"/>
    </location>
</feature>
<feature type="zinc finger region" description="C3H1-type" evidence="6">
    <location>
        <begin position="851"/>
        <end position="877"/>
    </location>
</feature>
<feature type="region of interest" description="Disordered" evidence="7">
    <location>
        <begin position="950"/>
        <end position="1046"/>
    </location>
</feature>
<evidence type="ECO:0000313" key="9">
    <source>
        <dbReference type="EMBL" id="MPC35363.1"/>
    </source>
</evidence>
<feature type="compositionally biased region" description="Basic residues" evidence="7">
    <location>
        <begin position="521"/>
        <end position="536"/>
    </location>
</feature>
<evidence type="ECO:0000256" key="6">
    <source>
        <dbReference type="PROSITE-ProRule" id="PRU00723"/>
    </source>
</evidence>
<dbReference type="Proteomes" id="UP000324222">
    <property type="component" value="Unassembled WGS sequence"/>
</dbReference>
<gene>
    <name evidence="9" type="primary">ZC3H3</name>
    <name evidence="9" type="ORF">E2C01_028785</name>
</gene>
<feature type="domain" description="C3H1-type" evidence="8">
    <location>
        <begin position="795"/>
        <end position="823"/>
    </location>
</feature>
<feature type="domain" description="C3H1-type" evidence="8">
    <location>
        <begin position="824"/>
        <end position="850"/>
    </location>
</feature>
<dbReference type="PANTHER" id="PTHR46156">
    <property type="entry name" value="CCCH ZINGC FINGER"/>
    <property type="match status" value="1"/>
</dbReference>
<sequence>MEHSGDHTKIHFNPDFISRGRILPPNQKVHINPAFLQKSEPQKYVTPAVSYTHGTGLGQHWQAPSSGTGGPVSQMSASLLHTQDGNTATNVYTYSSKNHDHTVLSNHPKSYSNLYRKSNLCNPYDKNFSRHKTQNIATQNIGITKHPSTYSWKATNTFNGASFQRNSSMSVNGPSSYVYPNPPSKYSSVNKSLIRTTVVSRGGTSQAEIQLKKNNPPASHFSLHYISRDKRDTQSVRCLVKVNTVSNLDVHKVKSEEAPSTIVPKVNSGIVTQSASQNLPIVKLQSDAKHIEKLPHATGGALKTSDSLKTPKRKVILASSPPETQATASCTTLKPVPLIPNQKWVSKTKVVNSSKKPEAKDVKSSSARIVLKTPKQKGNYKIITKTKLVRTNSNSASKNKVQLQAVIRGQGQLAQTPKTTHASPRTVAILRHQKISPLTRIHQTARFSNKKKYSVLSHTKLVRRQSLTGKAGTPGKPRYTVNTKTKLIRRRSNSGTGPSKSTNKNSESKVKTSKPETEKQKKFHVLSKTKIVRRRSSSGTYKTASPQGTTPGHSKKRAIVKRHKLVRNVSSPLLKHETSKFQRNINTAFKVINSNKFSTKQRVAKGIVSKYKINRLKMESYDGFKKYKSFDRYKVNRLKLESVNVPRRYRKFSIYSSKAVPKEKYKFQNKKTSKHSDRFINIGGILYKSTKTSLRKQLPKVKETSTNKHDSTCTVLLRGEKFHLTAGGRTLQRVKDSTAPRSSLSRVHLGGLTYSRTRTGLYELTKTHQARAVLSSARHRSMVTLMHKRKKASFQKRNEYCVFFNRFGRCSKKNRGECPYIHDPSRVAICTRFLRGRCPVSNCPFSHTVDPDKMPVCSHFLQAACSREDCPYRHVKVNPSAPVCLDFVRGHCKAGKECDKQHILICEEFKTGKCPRGVACPLSHHKGRKRIRKVSFSKESNRKYNISIHRKRKRSESHEVLGASVTKKKVEKKKQEVKASSSHQRYFHVMAPEESEVKDTDDAPDDREPDNNAGQRLLQEEGSQCVTKTQPEAQGPGVEVQNDKVEFVSHNGKSVFEETRSRVMKKIDKIKKSYAACNYEDYNEKPEDSDTGSNVGDCKREPKDSHHADNTKEKVVKANTHVRIGEVSAQDSSDTQDTDSDADRVQRPPLPKRLPSYIPLDSV</sequence>
<feature type="zinc finger region" description="C3H1-type" evidence="6">
    <location>
        <begin position="878"/>
        <end position="905"/>
    </location>
</feature>
<evidence type="ECO:0000256" key="3">
    <source>
        <dbReference type="ARBA" id="ARBA00022771"/>
    </source>
</evidence>
<keyword evidence="10" id="KW-1185">Reference proteome</keyword>
<feature type="zinc finger region" description="C3H1-type" evidence="6">
    <location>
        <begin position="824"/>
        <end position="850"/>
    </location>
</feature>
<feature type="compositionally biased region" description="Basic and acidic residues" evidence="7">
    <location>
        <begin position="506"/>
        <end position="520"/>
    </location>
</feature>
<keyword evidence="2" id="KW-0677">Repeat</keyword>
<keyword evidence="4 6" id="KW-0862">Zinc</keyword>
<dbReference type="Gene3D" id="4.10.1000.10">
    <property type="entry name" value="Zinc finger, CCCH-type"/>
    <property type="match status" value="1"/>
</dbReference>
<keyword evidence="3 6" id="KW-0863">Zinc-finger</keyword>
<dbReference type="OrthoDB" id="3247158at2759"/>
<dbReference type="PANTHER" id="PTHR46156:SF1">
    <property type="entry name" value="ZINC FINGER CCCH DOMAIN-CONTAINING PROTEIN 3"/>
    <property type="match status" value="1"/>
</dbReference>
<reference evidence="9 10" key="1">
    <citation type="submission" date="2019-05" db="EMBL/GenBank/DDBJ databases">
        <title>Another draft genome of Portunus trituberculatus and its Hox gene families provides insights of decapod evolution.</title>
        <authorList>
            <person name="Jeong J.-H."/>
            <person name="Song I."/>
            <person name="Kim S."/>
            <person name="Choi T."/>
            <person name="Kim D."/>
            <person name="Ryu S."/>
            <person name="Kim W."/>
        </authorList>
    </citation>
    <scope>NUCLEOTIDE SEQUENCE [LARGE SCALE GENOMIC DNA]</scope>
    <source>
        <tissue evidence="9">Muscle</tissue>
    </source>
</reference>
<feature type="region of interest" description="Disordered" evidence="7">
    <location>
        <begin position="1076"/>
        <end position="1163"/>
    </location>
</feature>
<evidence type="ECO:0000256" key="2">
    <source>
        <dbReference type="ARBA" id="ARBA00022737"/>
    </source>
</evidence>
<feature type="compositionally biased region" description="Polar residues" evidence="7">
    <location>
        <begin position="537"/>
        <end position="552"/>
    </location>
</feature>
<dbReference type="InterPro" id="IPR000571">
    <property type="entry name" value="Znf_CCCH"/>
</dbReference>
<comment type="caution">
    <text evidence="9">The sequence shown here is derived from an EMBL/GenBank/DDBJ whole genome shotgun (WGS) entry which is preliminary data.</text>
</comment>
<evidence type="ECO:0000256" key="5">
    <source>
        <dbReference type="ARBA" id="ARBA00071600"/>
    </source>
</evidence>
<feature type="domain" description="C3H1-type" evidence="8">
    <location>
        <begin position="878"/>
        <end position="905"/>
    </location>
</feature>
<feature type="region of interest" description="Disordered" evidence="7">
    <location>
        <begin position="464"/>
        <end position="558"/>
    </location>
</feature>
<dbReference type="SMART" id="SM00356">
    <property type="entry name" value="ZnF_C3H1"/>
    <property type="match status" value="5"/>
</dbReference>
<dbReference type="AlphaFoldDB" id="A0A5B7EQY4"/>
<organism evidence="9 10">
    <name type="scientific">Portunus trituberculatus</name>
    <name type="common">Swimming crab</name>
    <name type="synonym">Neptunus trituberculatus</name>
    <dbReference type="NCBI Taxonomy" id="210409"/>
    <lineage>
        <taxon>Eukaryota</taxon>
        <taxon>Metazoa</taxon>
        <taxon>Ecdysozoa</taxon>
        <taxon>Arthropoda</taxon>
        <taxon>Crustacea</taxon>
        <taxon>Multicrustacea</taxon>
        <taxon>Malacostraca</taxon>
        <taxon>Eumalacostraca</taxon>
        <taxon>Eucarida</taxon>
        <taxon>Decapoda</taxon>
        <taxon>Pleocyemata</taxon>
        <taxon>Brachyura</taxon>
        <taxon>Eubrachyura</taxon>
        <taxon>Portunoidea</taxon>
        <taxon>Portunidae</taxon>
        <taxon>Portuninae</taxon>
        <taxon>Portunus</taxon>
    </lineage>
</organism>
<evidence type="ECO:0000259" key="8">
    <source>
        <dbReference type="PROSITE" id="PS50103"/>
    </source>
</evidence>
<evidence type="ECO:0000256" key="4">
    <source>
        <dbReference type="ARBA" id="ARBA00022833"/>
    </source>
</evidence>
<keyword evidence="1 6" id="KW-0479">Metal-binding</keyword>
<dbReference type="GO" id="GO:0005634">
    <property type="term" value="C:nucleus"/>
    <property type="evidence" value="ECO:0007669"/>
    <property type="project" value="TreeGrafter"/>
</dbReference>
<feature type="compositionally biased region" description="Polar residues" evidence="7">
    <location>
        <begin position="493"/>
        <end position="505"/>
    </location>
</feature>
<evidence type="ECO:0000256" key="7">
    <source>
        <dbReference type="SAM" id="MobiDB-lite"/>
    </source>
</evidence>
<dbReference type="PROSITE" id="PS50103">
    <property type="entry name" value="ZF_C3H1"/>
    <property type="match status" value="4"/>
</dbReference>
<evidence type="ECO:0000313" key="10">
    <source>
        <dbReference type="Proteomes" id="UP000324222"/>
    </source>
</evidence>
<dbReference type="GO" id="GO:0008270">
    <property type="term" value="F:zinc ion binding"/>
    <property type="evidence" value="ECO:0007669"/>
    <property type="project" value="UniProtKB-KW"/>
</dbReference>
<dbReference type="FunFam" id="4.10.1000.10:FF:000008">
    <property type="entry name" value="zinc finger CCCH domain-containing protein 3"/>
    <property type="match status" value="1"/>
</dbReference>
<dbReference type="EMBL" id="VSRR010003258">
    <property type="protein sequence ID" value="MPC35363.1"/>
    <property type="molecule type" value="Genomic_DNA"/>
</dbReference>
<accession>A0A5B7EQY4</accession>
<evidence type="ECO:0000256" key="1">
    <source>
        <dbReference type="ARBA" id="ARBA00022723"/>
    </source>
</evidence>
<feature type="domain" description="C3H1-type" evidence="8">
    <location>
        <begin position="851"/>
        <end position="877"/>
    </location>
</feature>
<feature type="compositionally biased region" description="Basic and acidic residues" evidence="7">
    <location>
        <begin position="1097"/>
        <end position="1116"/>
    </location>
</feature>
<name>A0A5B7EQY4_PORTR</name>